<reference evidence="3" key="1">
    <citation type="submission" date="2013-11" db="EMBL/GenBank/DDBJ databases">
        <title>The Genome Sequence of Phytophthora parasitica CHvinca01.</title>
        <authorList>
            <consortium name="The Broad Institute Genomics Platform"/>
            <person name="Russ C."/>
            <person name="Tyler B."/>
            <person name="Panabieres F."/>
            <person name="Shan W."/>
            <person name="Tripathy S."/>
            <person name="Grunwald N."/>
            <person name="Machado M."/>
            <person name="Johnson C.S."/>
            <person name="Arredondo F."/>
            <person name="Hong C."/>
            <person name="Coffey M."/>
            <person name="Young S.K."/>
            <person name="Zeng Q."/>
            <person name="Gargeya S."/>
            <person name="Fitzgerald M."/>
            <person name="Abouelleil A."/>
            <person name="Alvarado L."/>
            <person name="Chapman S.B."/>
            <person name="Gainer-Dewar J."/>
            <person name="Goldberg J."/>
            <person name="Griggs A."/>
            <person name="Gujja S."/>
            <person name="Hansen M."/>
            <person name="Howarth C."/>
            <person name="Imamovic A."/>
            <person name="Ireland A."/>
            <person name="Larimer J."/>
            <person name="McCowan C."/>
            <person name="Murphy C."/>
            <person name="Pearson M."/>
            <person name="Poon T.W."/>
            <person name="Priest M."/>
            <person name="Roberts A."/>
            <person name="Saif S."/>
            <person name="Shea T."/>
            <person name="Sykes S."/>
            <person name="Wortman J."/>
            <person name="Nusbaum C."/>
            <person name="Birren B."/>
        </authorList>
    </citation>
    <scope>NUCLEOTIDE SEQUENCE [LARGE SCALE GENOMIC DNA]</scope>
    <source>
        <strain evidence="3">CHvinca01</strain>
    </source>
</reference>
<sequence>MLNLSQPMHFISVVRGGKHSSLRSHAYFFRADPAAPAQMLPRDVVSEGVIGVTMVGALTTAQKATTLKKYDVRVKRLREQLDWYKKNNELYRSVSEQPEWETSLTTIRTRVVIDQANDDRREETGPNNGGLNTQKTASTRSSSLVVSSDNEDTACASTAAATVILQPGEAGGHSDEHEQPGLAIINELGSDELDRSMWRHNAPVPAYQLVSEEDELREQIADGWISDFKSVDVPTGVQHALNKSRVTVYRSSGILSDFDPAFWTNSFSELFPYGRGGLDEVRNVPISLLEFIRYCLRLSSGRFAQHRSFPLVAFDVLARDNSMQAISIRARMLPGSMERSASVSREELKRYVQYQHDRMKAISEQLPPPPPPEVDRSIRELYSSISTGMRSYWGSNEERTAARADLLSMQLKLDNASTFRIANLAGFIPDDVLEEMETGVRECLDYTKAKLGQIATSNPYLCAR</sequence>
<evidence type="ECO:0000259" key="2">
    <source>
        <dbReference type="Pfam" id="PF20209"/>
    </source>
</evidence>
<feature type="region of interest" description="Disordered" evidence="1">
    <location>
        <begin position="115"/>
        <end position="141"/>
    </location>
</feature>
<name>W2LS74_PHYNI</name>
<dbReference type="InterPro" id="IPR046700">
    <property type="entry name" value="DUF6570"/>
</dbReference>
<dbReference type="Pfam" id="PF20209">
    <property type="entry name" value="DUF6570"/>
    <property type="match status" value="1"/>
</dbReference>
<gene>
    <name evidence="3" type="ORF">L917_03663</name>
</gene>
<feature type="compositionally biased region" description="Polar residues" evidence="1">
    <location>
        <begin position="125"/>
        <end position="137"/>
    </location>
</feature>
<accession>W2LS74</accession>
<evidence type="ECO:0000256" key="1">
    <source>
        <dbReference type="SAM" id="MobiDB-lite"/>
    </source>
</evidence>
<dbReference type="EMBL" id="KI678343">
    <property type="protein sequence ID" value="ETL99505.1"/>
    <property type="molecule type" value="Genomic_DNA"/>
</dbReference>
<feature type="domain" description="DUF6570" evidence="2">
    <location>
        <begin position="7"/>
        <end position="95"/>
    </location>
</feature>
<proteinExistence type="predicted"/>
<protein>
    <recommendedName>
        <fullName evidence="2">DUF6570 domain-containing protein</fullName>
    </recommendedName>
</protein>
<dbReference type="AlphaFoldDB" id="W2LS74"/>
<evidence type="ECO:0000313" key="3">
    <source>
        <dbReference type="EMBL" id="ETL99505.1"/>
    </source>
</evidence>
<dbReference type="OrthoDB" id="432234at2759"/>
<dbReference type="Proteomes" id="UP000054423">
    <property type="component" value="Unassembled WGS sequence"/>
</dbReference>
<organism evidence="3">
    <name type="scientific">Phytophthora nicotianae</name>
    <name type="common">Potato buckeye rot agent</name>
    <name type="synonym">Phytophthora parasitica</name>
    <dbReference type="NCBI Taxonomy" id="4792"/>
    <lineage>
        <taxon>Eukaryota</taxon>
        <taxon>Sar</taxon>
        <taxon>Stramenopiles</taxon>
        <taxon>Oomycota</taxon>
        <taxon>Peronosporomycetes</taxon>
        <taxon>Peronosporales</taxon>
        <taxon>Peronosporaceae</taxon>
        <taxon>Phytophthora</taxon>
    </lineage>
</organism>
<dbReference type="VEuPathDB" id="FungiDB:PPTG_09710"/>